<name>A0A1F7KAS6_9BACT</name>
<dbReference type="EMBL" id="MGBG01000013">
    <property type="protein sequence ID" value="OGK64971.1"/>
    <property type="molecule type" value="Genomic_DNA"/>
</dbReference>
<sequence>MCNNQNDLCTCLNTAVGKRWICDTAADCTTSITPTLTPTLTPTPTTAATPTIPPPAATATPVPPTPTSAPVITAPPNCSLKGLGDATCDSIINDLDYTIWACQAAGNSSCGAPDRAADFDLKNGVNINDFEIWRRNNININPPPPTPTPSGPAMYDYMDEDATNVIGQTVQDICRSKGSQWNCTPSCIIYNDPTFPNNAFLRMTQGVGANTMSGDDCYYVVPDNISYISVCCDDNDAIPPTLTPTPSIEPAPTDTPQCKKCDPACTCVFADQQCPTEPVNCLDVPWACSYSPTTDQCVMVSEQNELQ</sequence>
<evidence type="ECO:0000256" key="1">
    <source>
        <dbReference type="SAM" id="MobiDB-lite"/>
    </source>
</evidence>
<reference evidence="2 3" key="1">
    <citation type="journal article" date="2016" name="Nat. Commun.">
        <title>Thousands of microbial genomes shed light on interconnected biogeochemical processes in an aquifer system.</title>
        <authorList>
            <person name="Anantharaman K."/>
            <person name="Brown C.T."/>
            <person name="Hug L.A."/>
            <person name="Sharon I."/>
            <person name="Castelle C.J."/>
            <person name="Probst A.J."/>
            <person name="Thomas B.C."/>
            <person name="Singh A."/>
            <person name="Wilkins M.J."/>
            <person name="Karaoz U."/>
            <person name="Brodie E.L."/>
            <person name="Williams K.H."/>
            <person name="Hubbard S.S."/>
            <person name="Banfield J.F."/>
        </authorList>
    </citation>
    <scope>NUCLEOTIDE SEQUENCE [LARGE SCALE GENOMIC DNA]</scope>
</reference>
<feature type="region of interest" description="Disordered" evidence="1">
    <location>
        <begin position="39"/>
        <end position="68"/>
    </location>
</feature>
<dbReference type="AlphaFoldDB" id="A0A1F7KAS6"/>
<protein>
    <recommendedName>
        <fullName evidence="4">Dockerin domain-containing protein</fullName>
    </recommendedName>
</protein>
<organism evidence="2 3">
    <name type="scientific">Candidatus Roizmanbacteria bacterium RIFOXYA1_FULL_41_12</name>
    <dbReference type="NCBI Taxonomy" id="1802082"/>
    <lineage>
        <taxon>Bacteria</taxon>
        <taxon>Candidatus Roizmaniibacteriota</taxon>
    </lineage>
</organism>
<gene>
    <name evidence="2" type="ORF">A2209_04755</name>
</gene>
<feature type="compositionally biased region" description="Pro residues" evidence="1">
    <location>
        <begin position="51"/>
        <end position="67"/>
    </location>
</feature>
<evidence type="ECO:0000313" key="3">
    <source>
        <dbReference type="Proteomes" id="UP000178450"/>
    </source>
</evidence>
<dbReference type="Proteomes" id="UP000178450">
    <property type="component" value="Unassembled WGS sequence"/>
</dbReference>
<evidence type="ECO:0000313" key="2">
    <source>
        <dbReference type="EMBL" id="OGK64971.1"/>
    </source>
</evidence>
<accession>A0A1F7KAS6</accession>
<comment type="caution">
    <text evidence="2">The sequence shown here is derived from an EMBL/GenBank/DDBJ whole genome shotgun (WGS) entry which is preliminary data.</text>
</comment>
<feature type="compositionally biased region" description="Low complexity" evidence="1">
    <location>
        <begin position="39"/>
        <end position="50"/>
    </location>
</feature>
<proteinExistence type="predicted"/>
<evidence type="ECO:0008006" key="4">
    <source>
        <dbReference type="Google" id="ProtNLM"/>
    </source>
</evidence>